<dbReference type="GO" id="GO:0003700">
    <property type="term" value="F:DNA-binding transcription factor activity"/>
    <property type="evidence" value="ECO:0007669"/>
    <property type="project" value="InterPro"/>
</dbReference>
<proteinExistence type="inferred from homology"/>
<sequence length="312" mass="33757">MARRFTLRQLDYLVAVGEAGSIAGAAERLNVSSPSISAAIAQLEAEFGLPLFIRRHAQGLLPTQSGQRLIAQARVVLAEAAALTTLAGEISGTVRGPLRVGCFLTFAQFVLPQLRRGFTDTWPEVAFTQQEMTQPALIEALRRADLDVALTYDLDIPDDLEFLPLVSLPPYALLDEAHPLASRTSLSVADLAPCPMVLLDLPQSGAYFLSFFTAQGLVPQIAERTRDFATMRSLVANGFGYSLANIHPRSDLAPDGRPLRYVPLTGAPRPLVLGLVLMQGAQAPRTVRAFVDFCRSQITARSVPGIRLPEPS</sequence>
<dbReference type="GO" id="GO:0003677">
    <property type="term" value="F:DNA binding"/>
    <property type="evidence" value="ECO:0007669"/>
    <property type="project" value="UniProtKB-KW"/>
</dbReference>
<dbReference type="SUPFAM" id="SSF46785">
    <property type="entry name" value="Winged helix' DNA-binding domain"/>
    <property type="match status" value="1"/>
</dbReference>
<dbReference type="FunFam" id="1.10.10.10:FF:000001">
    <property type="entry name" value="LysR family transcriptional regulator"/>
    <property type="match status" value="1"/>
</dbReference>
<name>A0A1G8I0Q9_9RHOB</name>
<evidence type="ECO:0000313" key="7">
    <source>
        <dbReference type="Proteomes" id="UP000199093"/>
    </source>
</evidence>
<gene>
    <name evidence="6" type="ORF">SAMN04487993_1001159</name>
</gene>
<evidence type="ECO:0000259" key="5">
    <source>
        <dbReference type="PROSITE" id="PS50931"/>
    </source>
</evidence>
<dbReference type="InterPro" id="IPR000847">
    <property type="entry name" value="LysR_HTH_N"/>
</dbReference>
<dbReference type="OrthoDB" id="8679465at2"/>
<accession>A0A1G8I0Q9</accession>
<feature type="domain" description="HTH lysR-type" evidence="5">
    <location>
        <begin position="5"/>
        <end position="63"/>
    </location>
</feature>
<dbReference type="PANTHER" id="PTHR30346:SF0">
    <property type="entry name" value="HCA OPERON TRANSCRIPTIONAL ACTIVATOR HCAR"/>
    <property type="match status" value="1"/>
</dbReference>
<keyword evidence="7" id="KW-1185">Reference proteome</keyword>
<evidence type="ECO:0000256" key="2">
    <source>
        <dbReference type="ARBA" id="ARBA00023015"/>
    </source>
</evidence>
<dbReference type="STRING" id="555512.SAMN04487993_1001159"/>
<keyword evidence="3 6" id="KW-0238">DNA-binding</keyword>
<dbReference type="PANTHER" id="PTHR30346">
    <property type="entry name" value="TRANSCRIPTIONAL DUAL REGULATOR HCAR-RELATED"/>
    <property type="match status" value="1"/>
</dbReference>
<reference evidence="7" key="1">
    <citation type="submission" date="2016-10" db="EMBL/GenBank/DDBJ databases">
        <authorList>
            <person name="Varghese N."/>
            <person name="Submissions S."/>
        </authorList>
    </citation>
    <scope>NUCLEOTIDE SEQUENCE [LARGE SCALE GENOMIC DNA]</scope>
    <source>
        <strain evidence="7">DSM 26424</strain>
    </source>
</reference>
<dbReference type="InterPro" id="IPR036390">
    <property type="entry name" value="WH_DNA-bd_sf"/>
</dbReference>
<keyword evidence="4" id="KW-0804">Transcription</keyword>
<dbReference type="EMBL" id="FNEJ01000001">
    <property type="protein sequence ID" value="SDI12575.1"/>
    <property type="molecule type" value="Genomic_DNA"/>
</dbReference>
<evidence type="ECO:0000256" key="1">
    <source>
        <dbReference type="ARBA" id="ARBA00009437"/>
    </source>
</evidence>
<dbReference type="Proteomes" id="UP000199093">
    <property type="component" value="Unassembled WGS sequence"/>
</dbReference>
<dbReference type="AlphaFoldDB" id="A0A1G8I0Q9"/>
<dbReference type="RefSeq" id="WP_089842229.1">
    <property type="nucleotide sequence ID" value="NZ_FNEJ01000001.1"/>
</dbReference>
<organism evidence="6 7">
    <name type="scientific">Salipiger marinus</name>
    <dbReference type="NCBI Taxonomy" id="555512"/>
    <lineage>
        <taxon>Bacteria</taxon>
        <taxon>Pseudomonadati</taxon>
        <taxon>Pseudomonadota</taxon>
        <taxon>Alphaproteobacteria</taxon>
        <taxon>Rhodobacterales</taxon>
        <taxon>Roseobacteraceae</taxon>
        <taxon>Salipiger</taxon>
    </lineage>
</organism>
<evidence type="ECO:0000256" key="3">
    <source>
        <dbReference type="ARBA" id="ARBA00023125"/>
    </source>
</evidence>
<comment type="similarity">
    <text evidence="1">Belongs to the LysR transcriptional regulatory family.</text>
</comment>
<evidence type="ECO:0000313" key="6">
    <source>
        <dbReference type="EMBL" id="SDI12575.1"/>
    </source>
</evidence>
<protein>
    <submittedName>
        <fullName evidence="6">DNA-binding transcriptional regulator, LysR family</fullName>
    </submittedName>
</protein>
<dbReference type="CDD" id="cd08412">
    <property type="entry name" value="PBP2_PAO1_like"/>
    <property type="match status" value="1"/>
</dbReference>
<dbReference type="GO" id="GO:0032993">
    <property type="term" value="C:protein-DNA complex"/>
    <property type="evidence" value="ECO:0007669"/>
    <property type="project" value="TreeGrafter"/>
</dbReference>
<dbReference type="PROSITE" id="PS50931">
    <property type="entry name" value="HTH_LYSR"/>
    <property type="match status" value="1"/>
</dbReference>
<dbReference type="Gene3D" id="3.40.190.10">
    <property type="entry name" value="Periplasmic binding protein-like II"/>
    <property type="match status" value="2"/>
</dbReference>
<dbReference type="Pfam" id="PF03466">
    <property type="entry name" value="LysR_substrate"/>
    <property type="match status" value="1"/>
</dbReference>
<dbReference type="Gene3D" id="1.10.10.10">
    <property type="entry name" value="Winged helix-like DNA-binding domain superfamily/Winged helix DNA-binding domain"/>
    <property type="match status" value="1"/>
</dbReference>
<dbReference type="InterPro" id="IPR005119">
    <property type="entry name" value="LysR_subst-bd"/>
</dbReference>
<dbReference type="Pfam" id="PF00126">
    <property type="entry name" value="HTH_1"/>
    <property type="match status" value="1"/>
</dbReference>
<dbReference type="PRINTS" id="PR00039">
    <property type="entry name" value="HTHLYSR"/>
</dbReference>
<keyword evidence="2" id="KW-0805">Transcription regulation</keyword>
<evidence type="ECO:0000256" key="4">
    <source>
        <dbReference type="ARBA" id="ARBA00023163"/>
    </source>
</evidence>
<dbReference type="SUPFAM" id="SSF53850">
    <property type="entry name" value="Periplasmic binding protein-like II"/>
    <property type="match status" value="1"/>
</dbReference>
<dbReference type="InterPro" id="IPR036388">
    <property type="entry name" value="WH-like_DNA-bd_sf"/>
</dbReference>